<gene>
    <name evidence="2" type="ORF">FTOL_04980</name>
</gene>
<dbReference type="AlphaFoldDB" id="A0AAE8M6V9"/>
<evidence type="ECO:0000313" key="3">
    <source>
        <dbReference type="Proteomes" id="UP001187734"/>
    </source>
</evidence>
<comment type="caution">
    <text evidence="2">The sequence shown here is derived from an EMBL/GenBank/DDBJ whole genome shotgun (WGS) entry which is preliminary data.</text>
</comment>
<evidence type="ECO:0000313" key="2">
    <source>
        <dbReference type="EMBL" id="SPJ75249.1"/>
    </source>
</evidence>
<feature type="compositionally biased region" description="Basic and acidic residues" evidence="1">
    <location>
        <begin position="144"/>
        <end position="176"/>
    </location>
</feature>
<feature type="compositionally biased region" description="Basic and acidic residues" evidence="1">
    <location>
        <begin position="186"/>
        <end position="195"/>
    </location>
</feature>
<organism evidence="2 3">
    <name type="scientific">Fusarium torulosum</name>
    <dbReference type="NCBI Taxonomy" id="33205"/>
    <lineage>
        <taxon>Eukaryota</taxon>
        <taxon>Fungi</taxon>
        <taxon>Dikarya</taxon>
        <taxon>Ascomycota</taxon>
        <taxon>Pezizomycotina</taxon>
        <taxon>Sordariomycetes</taxon>
        <taxon>Hypocreomycetidae</taxon>
        <taxon>Hypocreales</taxon>
        <taxon>Nectriaceae</taxon>
        <taxon>Fusarium</taxon>
    </lineage>
</organism>
<evidence type="ECO:0000256" key="1">
    <source>
        <dbReference type="SAM" id="MobiDB-lite"/>
    </source>
</evidence>
<feature type="region of interest" description="Disordered" evidence="1">
    <location>
        <begin position="130"/>
        <end position="195"/>
    </location>
</feature>
<keyword evidence="3" id="KW-1185">Reference proteome</keyword>
<proteinExistence type="predicted"/>
<reference evidence="2" key="1">
    <citation type="submission" date="2018-03" db="EMBL/GenBank/DDBJ databases">
        <authorList>
            <person name="Guldener U."/>
        </authorList>
    </citation>
    <scope>NUCLEOTIDE SEQUENCE</scope>
</reference>
<sequence>MLEVETEGISSGKAEDRWDTMMENLLQAEGVTDRVSNDGLLASYRFSAVLSKAWWGCALDKHTQDWTARGEAISKLVEQERALAKQEKESGAEPIDPEVAKKTLDAILTEYRQKQVEREQTRKADGAMEFRDPFMSPGWQAEVQKLEHDYLTKNARQDDRRDGRRDGRPTTRDTGKAQEPLPAGKGPEHKAKIKW</sequence>
<dbReference type="EMBL" id="ONZP01000153">
    <property type="protein sequence ID" value="SPJ75249.1"/>
    <property type="molecule type" value="Genomic_DNA"/>
</dbReference>
<protein>
    <submittedName>
        <fullName evidence="2">Uncharacterized protein</fullName>
    </submittedName>
</protein>
<accession>A0AAE8M6V9</accession>
<name>A0AAE8M6V9_9HYPO</name>
<dbReference type="Proteomes" id="UP001187734">
    <property type="component" value="Unassembled WGS sequence"/>
</dbReference>